<dbReference type="PANTHER" id="PTHR25464:SF2">
    <property type="entry name" value="RING-TYPE DOMAIN-CONTAINING PROTEIN"/>
    <property type="match status" value="1"/>
</dbReference>
<reference evidence="6" key="1">
    <citation type="submission" date="2021-11" db="EMBL/GenBank/DDBJ databases">
        <authorList>
            <person name="Schell T."/>
        </authorList>
    </citation>
    <scope>NUCLEOTIDE SEQUENCE</scope>
    <source>
        <strain evidence="6">M5</strain>
    </source>
</reference>
<accession>A0A8J2WNR5</accession>
<dbReference type="PROSITE" id="PS00518">
    <property type="entry name" value="ZF_RING_1"/>
    <property type="match status" value="1"/>
</dbReference>
<sequence length="337" mass="38185">MAKARSYDEEFEGDEFVTCKICLKVFDETKRTPKFLPCSHTLCLPCINSIAFHVCPFCRNAFQPLGLPTNFYALQMLKEKKRGMKFASSQLEKFLDISERSLNKVLMIHKRIDDQLAHIMSSVNLVERRTQRLIDQNNSSLTHIVYLMESFKSPDRFPASVLSTKKFFSKNLLSKFILKLFQSDRLVGEIHINPAPISDFVQELGEFCYRSPKIFSTFIDKAMAGIFVSFPMNNPQFVPGVPSATEQMGSGITSAAKNIDEVGITVVKSLIDDTITGWSFVFVLEDFQRHENLLAGTVMNNQFFGRVICHHAMASLIKMSLFGKSDSSNFHATIESQ</sequence>
<gene>
    <name evidence="6" type="ORF">DGAL_LOCUS15286</name>
</gene>
<dbReference type="InterPro" id="IPR013083">
    <property type="entry name" value="Znf_RING/FYVE/PHD"/>
</dbReference>
<dbReference type="OrthoDB" id="6347653at2759"/>
<keyword evidence="2 4" id="KW-0863">Zinc-finger</keyword>
<dbReference type="InterPro" id="IPR001841">
    <property type="entry name" value="Znf_RING"/>
</dbReference>
<keyword evidence="3" id="KW-0862">Zinc</keyword>
<comment type="caution">
    <text evidence="6">The sequence shown here is derived from an EMBL/GenBank/DDBJ whole genome shotgun (WGS) entry which is preliminary data.</text>
</comment>
<dbReference type="EMBL" id="CAKKLH010000314">
    <property type="protein sequence ID" value="CAH0111636.1"/>
    <property type="molecule type" value="Genomic_DNA"/>
</dbReference>
<name>A0A8J2WNR5_9CRUS</name>
<evidence type="ECO:0000259" key="5">
    <source>
        <dbReference type="PROSITE" id="PS50089"/>
    </source>
</evidence>
<dbReference type="PANTHER" id="PTHR25464">
    <property type="entry name" value="TRIPARTITE MOTIF-CONTAINING PROTEIN 2-LIKE PROTEIN"/>
    <property type="match status" value="1"/>
</dbReference>
<dbReference type="Proteomes" id="UP000789390">
    <property type="component" value="Unassembled WGS sequence"/>
</dbReference>
<feature type="domain" description="RING-type" evidence="5">
    <location>
        <begin position="19"/>
        <end position="59"/>
    </location>
</feature>
<keyword evidence="1" id="KW-0479">Metal-binding</keyword>
<dbReference type="Pfam" id="PF13445">
    <property type="entry name" value="zf-RING_UBOX"/>
    <property type="match status" value="1"/>
</dbReference>
<protein>
    <recommendedName>
        <fullName evidence="5">RING-type domain-containing protein</fullName>
    </recommendedName>
</protein>
<keyword evidence="7" id="KW-1185">Reference proteome</keyword>
<dbReference type="SUPFAM" id="SSF57850">
    <property type="entry name" value="RING/U-box"/>
    <property type="match status" value="1"/>
</dbReference>
<evidence type="ECO:0000256" key="2">
    <source>
        <dbReference type="ARBA" id="ARBA00022771"/>
    </source>
</evidence>
<evidence type="ECO:0000256" key="3">
    <source>
        <dbReference type="ARBA" id="ARBA00022833"/>
    </source>
</evidence>
<dbReference type="SMART" id="SM00184">
    <property type="entry name" value="RING"/>
    <property type="match status" value="1"/>
</dbReference>
<dbReference type="AlphaFoldDB" id="A0A8J2WNR5"/>
<dbReference type="InterPro" id="IPR017907">
    <property type="entry name" value="Znf_RING_CS"/>
</dbReference>
<dbReference type="InterPro" id="IPR027370">
    <property type="entry name" value="Znf-RING_euk"/>
</dbReference>
<evidence type="ECO:0000256" key="1">
    <source>
        <dbReference type="ARBA" id="ARBA00022723"/>
    </source>
</evidence>
<evidence type="ECO:0000313" key="6">
    <source>
        <dbReference type="EMBL" id="CAH0111636.1"/>
    </source>
</evidence>
<organism evidence="6 7">
    <name type="scientific">Daphnia galeata</name>
    <dbReference type="NCBI Taxonomy" id="27404"/>
    <lineage>
        <taxon>Eukaryota</taxon>
        <taxon>Metazoa</taxon>
        <taxon>Ecdysozoa</taxon>
        <taxon>Arthropoda</taxon>
        <taxon>Crustacea</taxon>
        <taxon>Branchiopoda</taxon>
        <taxon>Diplostraca</taxon>
        <taxon>Cladocera</taxon>
        <taxon>Anomopoda</taxon>
        <taxon>Daphniidae</taxon>
        <taxon>Daphnia</taxon>
    </lineage>
</organism>
<dbReference type="PROSITE" id="PS50089">
    <property type="entry name" value="ZF_RING_2"/>
    <property type="match status" value="1"/>
</dbReference>
<evidence type="ECO:0000256" key="4">
    <source>
        <dbReference type="PROSITE-ProRule" id="PRU00175"/>
    </source>
</evidence>
<proteinExistence type="predicted"/>
<dbReference type="Gene3D" id="3.30.40.10">
    <property type="entry name" value="Zinc/RING finger domain, C3HC4 (zinc finger)"/>
    <property type="match status" value="1"/>
</dbReference>
<evidence type="ECO:0000313" key="7">
    <source>
        <dbReference type="Proteomes" id="UP000789390"/>
    </source>
</evidence>
<dbReference type="GO" id="GO:0008270">
    <property type="term" value="F:zinc ion binding"/>
    <property type="evidence" value="ECO:0007669"/>
    <property type="project" value="UniProtKB-KW"/>
</dbReference>